<proteinExistence type="predicted"/>
<dbReference type="Gene3D" id="1.10.4160.10">
    <property type="entry name" value="Hydantoin permease"/>
    <property type="match status" value="1"/>
</dbReference>
<feature type="transmembrane region" description="Helical" evidence="1">
    <location>
        <begin position="224"/>
        <end position="250"/>
    </location>
</feature>
<evidence type="ECO:0000313" key="2">
    <source>
        <dbReference type="EMBL" id="GAA1978728.1"/>
    </source>
</evidence>
<feature type="transmembrane region" description="Helical" evidence="1">
    <location>
        <begin position="195"/>
        <end position="212"/>
    </location>
</feature>
<protein>
    <recommendedName>
        <fullName evidence="4">Purine-cytosine permease-like protein</fullName>
    </recommendedName>
</protein>
<dbReference type="PANTHER" id="PTHR30569">
    <property type="entry name" value="CYTOSINE TRANSPORTER CODB"/>
    <property type="match status" value="1"/>
</dbReference>
<evidence type="ECO:0000313" key="3">
    <source>
        <dbReference type="Proteomes" id="UP001501116"/>
    </source>
</evidence>
<dbReference type="PANTHER" id="PTHR30569:SF0">
    <property type="entry name" value="CYTOSINE PERMEASE"/>
    <property type="match status" value="1"/>
</dbReference>
<feature type="transmembrane region" description="Helical" evidence="1">
    <location>
        <begin position="338"/>
        <end position="359"/>
    </location>
</feature>
<comment type="caution">
    <text evidence="2">The sequence shown here is derived from an EMBL/GenBank/DDBJ whole genome shotgun (WGS) entry which is preliminary data.</text>
</comment>
<feature type="transmembrane region" description="Helical" evidence="1">
    <location>
        <begin position="311"/>
        <end position="332"/>
    </location>
</feature>
<feature type="transmembrane region" description="Helical" evidence="1">
    <location>
        <begin position="156"/>
        <end position="175"/>
    </location>
</feature>
<dbReference type="Proteomes" id="UP001501116">
    <property type="component" value="Unassembled WGS sequence"/>
</dbReference>
<sequence length="470" mass="49166">MAGHDYSTSAAGAVPLGERRPRSHFASLWITFAAGFTYLFLGFQYHDAGYSLARAVGTGALGGVAYVAYALPAAYLGSSTGLTHGLLTRSILGKAGSLLVSVLLIGVAAGWVAFAFNLLATLYDGLFGWGEIVVVSVVLAILGIVNNLFGFTGIAAFARFVVAPLLVVWILYLVIKGFVEIPGDVLGAGSANSELPLLSGVGVAIGSVMWGNEPDTWRYGKPKVLWPLPVLAVAVTIGLVLFVAGGWMMAAVSGAGASDFGPAFRYTVGYSMFGLLWLGALVATVVQVAVNDGNYYEMVNAGQNLLGQLPGWRRWWTCLLTAAVAAVFAWRFPQVENGFFTVTSWSSLALPSVTVVMCVDRFLVPRFGLRRPGGAPHWRAAGFANWPGIVAVLAAVGFGAWGLGLFPGREPAPSAGLPSVEAWLLAGVLYAALAALAARFPHAGGVLGFAVVPTNDDKTASTESTEESAR</sequence>
<reference evidence="2 3" key="1">
    <citation type="journal article" date="2019" name="Int. J. Syst. Evol. Microbiol.">
        <title>The Global Catalogue of Microorganisms (GCM) 10K type strain sequencing project: providing services to taxonomists for standard genome sequencing and annotation.</title>
        <authorList>
            <consortium name="The Broad Institute Genomics Platform"/>
            <consortium name="The Broad Institute Genome Sequencing Center for Infectious Disease"/>
            <person name="Wu L."/>
            <person name="Ma J."/>
        </authorList>
    </citation>
    <scope>NUCLEOTIDE SEQUENCE [LARGE SCALE GENOMIC DNA]</scope>
    <source>
        <strain evidence="2 3">JCM 14545</strain>
    </source>
</reference>
<feature type="transmembrane region" description="Helical" evidence="1">
    <location>
        <begin position="55"/>
        <end position="77"/>
    </location>
</feature>
<evidence type="ECO:0000256" key="1">
    <source>
        <dbReference type="SAM" id="Phobius"/>
    </source>
</evidence>
<gene>
    <name evidence="2" type="ORF">GCM10009754_63600</name>
</gene>
<keyword evidence="3" id="KW-1185">Reference proteome</keyword>
<feature type="transmembrane region" description="Helical" evidence="1">
    <location>
        <begin position="422"/>
        <end position="440"/>
    </location>
</feature>
<feature type="transmembrane region" description="Helical" evidence="1">
    <location>
        <begin position="270"/>
        <end position="290"/>
    </location>
</feature>
<keyword evidence="1" id="KW-1133">Transmembrane helix</keyword>
<name>A0ABN2S223_9PSEU</name>
<keyword evidence="1" id="KW-0472">Membrane</keyword>
<organism evidence="2 3">
    <name type="scientific">Amycolatopsis minnesotensis</name>
    <dbReference type="NCBI Taxonomy" id="337894"/>
    <lineage>
        <taxon>Bacteria</taxon>
        <taxon>Bacillati</taxon>
        <taxon>Actinomycetota</taxon>
        <taxon>Actinomycetes</taxon>
        <taxon>Pseudonocardiales</taxon>
        <taxon>Pseudonocardiaceae</taxon>
        <taxon>Amycolatopsis</taxon>
    </lineage>
</organism>
<accession>A0ABN2S223</accession>
<evidence type="ECO:0008006" key="4">
    <source>
        <dbReference type="Google" id="ProtNLM"/>
    </source>
</evidence>
<dbReference type="EMBL" id="BAAANN010000030">
    <property type="protein sequence ID" value="GAA1978728.1"/>
    <property type="molecule type" value="Genomic_DNA"/>
</dbReference>
<feature type="transmembrane region" description="Helical" evidence="1">
    <location>
        <begin position="380"/>
        <end position="402"/>
    </location>
</feature>
<feature type="transmembrane region" description="Helical" evidence="1">
    <location>
        <begin position="126"/>
        <end position="149"/>
    </location>
</feature>
<keyword evidence="1" id="KW-0812">Transmembrane</keyword>
<dbReference type="RefSeq" id="WP_344427306.1">
    <property type="nucleotide sequence ID" value="NZ_BAAANN010000030.1"/>
</dbReference>
<feature type="transmembrane region" description="Helical" evidence="1">
    <location>
        <begin position="25"/>
        <end position="43"/>
    </location>
</feature>
<dbReference type="InterPro" id="IPR030191">
    <property type="entry name" value="CodB"/>
</dbReference>
<feature type="transmembrane region" description="Helical" evidence="1">
    <location>
        <begin position="98"/>
        <end position="120"/>
    </location>
</feature>